<protein>
    <submittedName>
        <fullName evidence="1">ASCH domain protein</fullName>
    </submittedName>
</protein>
<comment type="caution">
    <text evidence="1">The sequence shown here is derived from an EMBL/GenBank/DDBJ whole genome shotgun (WGS) entry which is preliminary data.</text>
</comment>
<name>A0ABN2QNE3_9ACTN</name>
<dbReference type="Proteomes" id="UP001500571">
    <property type="component" value="Unassembled WGS sequence"/>
</dbReference>
<evidence type="ECO:0000313" key="2">
    <source>
        <dbReference type="Proteomes" id="UP001500571"/>
    </source>
</evidence>
<dbReference type="RefSeq" id="WP_344043622.1">
    <property type="nucleotide sequence ID" value="NZ_BAAAPB010000001.1"/>
</dbReference>
<organism evidence="1 2">
    <name type="scientific">Nocardioides panacihumi</name>
    <dbReference type="NCBI Taxonomy" id="400774"/>
    <lineage>
        <taxon>Bacteria</taxon>
        <taxon>Bacillati</taxon>
        <taxon>Actinomycetota</taxon>
        <taxon>Actinomycetes</taxon>
        <taxon>Propionibacteriales</taxon>
        <taxon>Nocardioidaceae</taxon>
        <taxon>Nocardioides</taxon>
    </lineage>
</organism>
<keyword evidence="2" id="KW-1185">Reference proteome</keyword>
<evidence type="ECO:0000313" key="1">
    <source>
        <dbReference type="EMBL" id="GAA1955212.1"/>
    </source>
</evidence>
<dbReference type="EMBL" id="BAAAPB010000001">
    <property type="protein sequence ID" value="GAA1955212.1"/>
    <property type="molecule type" value="Genomic_DNA"/>
</dbReference>
<dbReference type="InterPro" id="IPR015947">
    <property type="entry name" value="PUA-like_sf"/>
</dbReference>
<reference evidence="1 2" key="1">
    <citation type="journal article" date="2019" name="Int. J. Syst. Evol. Microbiol.">
        <title>The Global Catalogue of Microorganisms (GCM) 10K type strain sequencing project: providing services to taxonomists for standard genome sequencing and annotation.</title>
        <authorList>
            <consortium name="The Broad Institute Genomics Platform"/>
            <consortium name="The Broad Institute Genome Sequencing Center for Infectious Disease"/>
            <person name="Wu L."/>
            <person name="Ma J."/>
        </authorList>
    </citation>
    <scope>NUCLEOTIDE SEQUENCE [LARGE SCALE GENOMIC DNA]</scope>
    <source>
        <strain evidence="1 2">JCM 15309</strain>
    </source>
</reference>
<sequence length="132" mass="14155">MSIHPQYAQAIMAGTKKVEFRKRRIADDVTHVIVYATAPVSAVVGVFEVSGQTTTTPTSLWRRFKKVAGISRDGFDAYFEGRDSATGITVGDVTVLDEPLCLQGDLGIGRPPQSYQYVNPTGLPVGLVPASA</sequence>
<proteinExistence type="predicted"/>
<dbReference type="Gene3D" id="2.30.130.30">
    <property type="entry name" value="Hypothetical protein"/>
    <property type="match status" value="1"/>
</dbReference>
<dbReference type="SUPFAM" id="SSF88697">
    <property type="entry name" value="PUA domain-like"/>
    <property type="match status" value="1"/>
</dbReference>
<gene>
    <name evidence="1" type="ORF">GCM10009798_13050</name>
</gene>
<accession>A0ABN2QNE3</accession>